<keyword evidence="1" id="KW-0175">Coiled coil</keyword>
<keyword evidence="4" id="KW-1185">Reference proteome</keyword>
<dbReference type="RefSeq" id="WP_274354570.1">
    <property type="nucleotide sequence ID" value="NZ_JAQZSM010000080.1"/>
</dbReference>
<keyword evidence="2" id="KW-0472">Membrane</keyword>
<gene>
    <name evidence="3" type="ORF">PUT78_23100</name>
</gene>
<evidence type="ECO:0000313" key="4">
    <source>
        <dbReference type="Proteomes" id="UP001431784"/>
    </source>
</evidence>
<keyword evidence="2" id="KW-1133">Transmembrane helix</keyword>
<evidence type="ECO:0000256" key="1">
    <source>
        <dbReference type="SAM" id="Coils"/>
    </source>
</evidence>
<dbReference type="EMBL" id="JAQZSM010000080">
    <property type="protein sequence ID" value="MDD7973918.1"/>
    <property type="molecule type" value="Genomic_DNA"/>
</dbReference>
<dbReference type="Proteomes" id="UP001431784">
    <property type="component" value="Unassembled WGS sequence"/>
</dbReference>
<feature type="coiled-coil region" evidence="1">
    <location>
        <begin position="366"/>
        <end position="393"/>
    </location>
</feature>
<feature type="transmembrane region" description="Helical" evidence="2">
    <location>
        <begin position="311"/>
        <end position="329"/>
    </location>
</feature>
<proteinExistence type="predicted"/>
<keyword evidence="2" id="KW-0812">Transmembrane</keyword>
<protein>
    <submittedName>
        <fullName evidence="3">Uncharacterized protein</fullName>
    </submittedName>
</protein>
<organism evidence="3 4">
    <name type="scientific">Roseinatronobacter alkalisoli</name>
    <dbReference type="NCBI Taxonomy" id="3028235"/>
    <lineage>
        <taxon>Bacteria</taxon>
        <taxon>Pseudomonadati</taxon>
        <taxon>Pseudomonadota</taxon>
        <taxon>Alphaproteobacteria</taxon>
        <taxon>Rhodobacterales</taxon>
        <taxon>Paracoccaceae</taxon>
        <taxon>Roseinatronobacter</taxon>
    </lineage>
</organism>
<accession>A0ABT5TFK9</accession>
<evidence type="ECO:0000256" key="2">
    <source>
        <dbReference type="SAM" id="Phobius"/>
    </source>
</evidence>
<reference evidence="3" key="1">
    <citation type="submission" date="2023-02" db="EMBL/GenBank/DDBJ databases">
        <title>Description of Roseinatronobacter alkalisoli sp. nov., an alkaliphilic bacerium isolated from soda soil.</title>
        <authorList>
            <person name="Wei W."/>
        </authorList>
    </citation>
    <scope>NUCLEOTIDE SEQUENCE</scope>
    <source>
        <strain evidence="3">HJB301</strain>
    </source>
</reference>
<sequence>MAEDDGQAPKRPKSIDLAKLVGDDTATGRLRKQIKAMEALEDPAGFSALRAALGPTSAIQEMMESHRAAIDTARILPDMSDFAGIAAASRLADSYRLPKLARLGLMDAYKLPEIAGIGAVSDAHLRIMDSFRAGSLVDMIGSQGALAALAPSLGLVKTDAFAGLMEGVRSRQSALSSAIAAYMDQQREQVERIPGLMEALAMPRIDPARFGIASALALGETDAFRIAGLTPDYVDQYRSILSAANERINAFAGLSAAANTFALQPDLVGGIGSLLERALAQQEALLEQQRQQGEQTANAQPKTPSRLVQQLYMLAAIVAILQFFIFIALQIEERMLGGDTATLNNTAAIEENTQAIEQMRNSFDVLAGQIERMRVVQEEAAEEERAADAAIAEILREIADTLADQAEGEGETP</sequence>
<name>A0ABT5TFK9_9RHOB</name>
<evidence type="ECO:0000313" key="3">
    <source>
        <dbReference type="EMBL" id="MDD7973918.1"/>
    </source>
</evidence>
<comment type="caution">
    <text evidence="3">The sequence shown here is derived from an EMBL/GenBank/DDBJ whole genome shotgun (WGS) entry which is preliminary data.</text>
</comment>